<evidence type="ECO:0000313" key="3">
    <source>
        <dbReference type="Proteomes" id="UP000663829"/>
    </source>
</evidence>
<organism evidence="1 3">
    <name type="scientific">Didymodactylos carnosus</name>
    <dbReference type="NCBI Taxonomy" id="1234261"/>
    <lineage>
        <taxon>Eukaryota</taxon>
        <taxon>Metazoa</taxon>
        <taxon>Spiralia</taxon>
        <taxon>Gnathifera</taxon>
        <taxon>Rotifera</taxon>
        <taxon>Eurotatoria</taxon>
        <taxon>Bdelloidea</taxon>
        <taxon>Philodinida</taxon>
        <taxon>Philodinidae</taxon>
        <taxon>Didymodactylos</taxon>
    </lineage>
</organism>
<proteinExistence type="predicted"/>
<dbReference type="Proteomes" id="UP000681722">
    <property type="component" value="Unassembled WGS sequence"/>
</dbReference>
<protein>
    <recommendedName>
        <fullName evidence="4">NHL repeat-containing protein</fullName>
    </recommendedName>
</protein>
<dbReference type="SUPFAM" id="SSF101898">
    <property type="entry name" value="NHL repeat"/>
    <property type="match status" value="1"/>
</dbReference>
<dbReference type="InterPro" id="IPR011042">
    <property type="entry name" value="6-blade_b-propeller_TolB-like"/>
</dbReference>
<dbReference type="EMBL" id="CAJNOQ010014476">
    <property type="protein sequence ID" value="CAF1342433.1"/>
    <property type="molecule type" value="Genomic_DNA"/>
</dbReference>
<evidence type="ECO:0000313" key="1">
    <source>
        <dbReference type="EMBL" id="CAF1342433.1"/>
    </source>
</evidence>
<reference evidence="1" key="1">
    <citation type="submission" date="2021-02" db="EMBL/GenBank/DDBJ databases">
        <authorList>
            <person name="Nowell W R."/>
        </authorList>
    </citation>
    <scope>NUCLEOTIDE SEQUENCE</scope>
</reference>
<dbReference type="Proteomes" id="UP000663829">
    <property type="component" value="Unassembled WGS sequence"/>
</dbReference>
<keyword evidence="3" id="KW-1185">Reference proteome</keyword>
<dbReference type="EMBL" id="CAJOBC010059588">
    <property type="protein sequence ID" value="CAF4204664.1"/>
    <property type="molecule type" value="Genomic_DNA"/>
</dbReference>
<feature type="non-terminal residue" evidence="1">
    <location>
        <position position="160"/>
    </location>
</feature>
<accession>A0A815GRF2</accession>
<comment type="caution">
    <text evidence="1">The sequence shown here is derived from an EMBL/GenBank/DDBJ whole genome shotgun (WGS) entry which is preliminary data.</text>
</comment>
<evidence type="ECO:0000313" key="2">
    <source>
        <dbReference type="EMBL" id="CAF4204664.1"/>
    </source>
</evidence>
<dbReference type="OrthoDB" id="342730at2759"/>
<evidence type="ECO:0008006" key="4">
    <source>
        <dbReference type="Google" id="ProtNLM"/>
    </source>
</evidence>
<name>A0A815GRF2_9BILA</name>
<gene>
    <name evidence="1" type="ORF">GPM918_LOCUS30497</name>
    <name evidence="2" type="ORF">SRO942_LOCUS31116</name>
</gene>
<sequence length="160" mass="17654">VKFNDGPKALYLDKQEHLYVSLDSYPGRVLKYSFRSTTPEETVITNEPSSLAGVFVDQCGTVYTAAQPFGGIGTIKKFFNVSSAASVVVASDLNRPWGLTLDKYGNFYVVEMYGNRVQRISVRDGVMEVIINKSAVEGNNAEHLREPESLILGLSLKNVK</sequence>
<dbReference type="Gene3D" id="2.120.10.30">
    <property type="entry name" value="TolB, C-terminal domain"/>
    <property type="match status" value="1"/>
</dbReference>
<dbReference type="AlphaFoldDB" id="A0A815GRF2"/>